<accession>A0A915HRQ9</accession>
<organism evidence="1 2">
    <name type="scientific">Romanomermis culicivorax</name>
    <name type="common">Nematode worm</name>
    <dbReference type="NCBI Taxonomy" id="13658"/>
    <lineage>
        <taxon>Eukaryota</taxon>
        <taxon>Metazoa</taxon>
        <taxon>Ecdysozoa</taxon>
        <taxon>Nematoda</taxon>
        <taxon>Enoplea</taxon>
        <taxon>Dorylaimia</taxon>
        <taxon>Mermithida</taxon>
        <taxon>Mermithoidea</taxon>
        <taxon>Mermithidae</taxon>
        <taxon>Romanomermis</taxon>
    </lineage>
</organism>
<name>A0A915HRQ9_ROMCU</name>
<evidence type="ECO:0000313" key="2">
    <source>
        <dbReference type="WBParaSite" id="nRc.2.0.1.t04608-RA"/>
    </source>
</evidence>
<evidence type="ECO:0000313" key="1">
    <source>
        <dbReference type="Proteomes" id="UP000887565"/>
    </source>
</evidence>
<dbReference type="AlphaFoldDB" id="A0A915HRQ9"/>
<dbReference type="Proteomes" id="UP000887565">
    <property type="component" value="Unplaced"/>
</dbReference>
<reference evidence="2" key="1">
    <citation type="submission" date="2022-11" db="UniProtKB">
        <authorList>
            <consortium name="WormBaseParasite"/>
        </authorList>
    </citation>
    <scope>IDENTIFICATION</scope>
</reference>
<keyword evidence="1" id="KW-1185">Reference proteome</keyword>
<proteinExistence type="predicted"/>
<protein>
    <submittedName>
        <fullName evidence="2">YtxH domain-containing protein</fullName>
    </submittedName>
</protein>
<dbReference type="WBParaSite" id="nRc.2.0.1.t04608-RA">
    <property type="protein sequence ID" value="nRc.2.0.1.t04608-RA"/>
    <property type="gene ID" value="nRc.2.0.1.g04608"/>
</dbReference>
<sequence>MYNSKGLWLMGAFSLTLLGGFVGTALMPAFTGSGAERAQENKDRMMKRKDELCRRRQEIAQSKD</sequence>